<evidence type="ECO:0000256" key="1">
    <source>
        <dbReference type="ARBA" id="ARBA00006484"/>
    </source>
</evidence>
<accession>A0A6N7Z4D0</accession>
<dbReference type="PRINTS" id="PR00080">
    <property type="entry name" value="SDRFAMILY"/>
</dbReference>
<sequence length="296" mass="30842">MNPGTSRESTSSSTAGCPSSGDQIRTKQTTGEPSMSADRFQNKAVIVSGSASGIGRASAVAFAREGARVACLDVDKVGAEETVSSIRAAGGSAAFFPVDVRDAESVRTATEQAVGYLGELDVVHNNAGANGYATIHEMSVEDWDHIFAVNTRGVFLSMKYQIPHLLDRGGSIVLTGSIIQHGSRPGTAAYSASKLALNGLARAATLDYGTRGIRVNVVSPGTIDTPMVRKSLGAENDEARFAEVRDEWVRTHMAGMRRMGAPEEVAAAVLMLSADDASFISGATIFVDGGATSALI</sequence>
<gene>
    <name evidence="4" type="ORF">GKO32_14960</name>
</gene>
<dbReference type="Proteomes" id="UP000440096">
    <property type="component" value="Unassembled WGS sequence"/>
</dbReference>
<feature type="region of interest" description="Disordered" evidence="3">
    <location>
        <begin position="1"/>
        <end position="37"/>
    </location>
</feature>
<dbReference type="Pfam" id="PF13561">
    <property type="entry name" value="adh_short_C2"/>
    <property type="match status" value="1"/>
</dbReference>
<proteinExistence type="inferred from homology"/>
<dbReference type="OrthoDB" id="7064009at2"/>
<dbReference type="InterPro" id="IPR002347">
    <property type="entry name" value="SDR_fam"/>
</dbReference>
<dbReference type="SUPFAM" id="SSF51735">
    <property type="entry name" value="NAD(P)-binding Rossmann-fold domains"/>
    <property type="match status" value="1"/>
</dbReference>
<comment type="similarity">
    <text evidence="1">Belongs to the short-chain dehydrogenases/reductases (SDR) family.</text>
</comment>
<dbReference type="PANTHER" id="PTHR24321:SF8">
    <property type="entry name" value="ESTRADIOL 17-BETA-DEHYDROGENASE 8-RELATED"/>
    <property type="match status" value="1"/>
</dbReference>
<feature type="compositionally biased region" description="Low complexity" evidence="3">
    <location>
        <begin position="9"/>
        <end position="21"/>
    </location>
</feature>
<evidence type="ECO:0000256" key="3">
    <source>
        <dbReference type="SAM" id="MobiDB-lite"/>
    </source>
</evidence>
<dbReference type="GO" id="GO:0016491">
    <property type="term" value="F:oxidoreductase activity"/>
    <property type="evidence" value="ECO:0007669"/>
    <property type="project" value="UniProtKB-KW"/>
</dbReference>
<dbReference type="Gene3D" id="3.40.50.720">
    <property type="entry name" value="NAD(P)-binding Rossmann-like Domain"/>
    <property type="match status" value="1"/>
</dbReference>
<protein>
    <submittedName>
        <fullName evidence="4">SDR family oxidoreductase</fullName>
    </submittedName>
</protein>
<keyword evidence="2" id="KW-0560">Oxidoreductase</keyword>
<keyword evidence="5" id="KW-1185">Reference proteome</keyword>
<dbReference type="FunFam" id="3.40.50.720:FF:000084">
    <property type="entry name" value="Short-chain dehydrogenase reductase"/>
    <property type="match status" value="1"/>
</dbReference>
<dbReference type="CDD" id="cd05233">
    <property type="entry name" value="SDR_c"/>
    <property type="match status" value="1"/>
</dbReference>
<dbReference type="AlphaFoldDB" id="A0A6N7Z4D0"/>
<reference evidence="4 5" key="1">
    <citation type="submission" date="2019-11" db="EMBL/GenBank/DDBJ databases">
        <title>Draft genome of Amycolatopsis RM579.</title>
        <authorList>
            <person name="Duangmal K."/>
            <person name="Mingma R."/>
        </authorList>
    </citation>
    <scope>NUCLEOTIDE SEQUENCE [LARGE SCALE GENOMIC DNA]</scope>
    <source>
        <strain evidence="4 5">RM579</strain>
    </source>
</reference>
<dbReference type="PRINTS" id="PR00081">
    <property type="entry name" value="GDHRDH"/>
</dbReference>
<name>A0A6N7Z4D0_9PSEU</name>
<evidence type="ECO:0000256" key="2">
    <source>
        <dbReference type="ARBA" id="ARBA00023002"/>
    </source>
</evidence>
<dbReference type="EMBL" id="WMBA01000019">
    <property type="protein sequence ID" value="MTD55271.1"/>
    <property type="molecule type" value="Genomic_DNA"/>
</dbReference>
<evidence type="ECO:0000313" key="4">
    <source>
        <dbReference type="EMBL" id="MTD55271.1"/>
    </source>
</evidence>
<dbReference type="InterPro" id="IPR036291">
    <property type="entry name" value="NAD(P)-bd_dom_sf"/>
</dbReference>
<feature type="compositionally biased region" description="Polar residues" evidence="3">
    <location>
        <begin position="22"/>
        <end position="33"/>
    </location>
</feature>
<comment type="caution">
    <text evidence="4">The sequence shown here is derived from an EMBL/GenBank/DDBJ whole genome shotgun (WGS) entry which is preliminary data.</text>
</comment>
<dbReference type="PANTHER" id="PTHR24321">
    <property type="entry name" value="DEHYDROGENASES, SHORT CHAIN"/>
    <property type="match status" value="1"/>
</dbReference>
<evidence type="ECO:0000313" key="5">
    <source>
        <dbReference type="Proteomes" id="UP000440096"/>
    </source>
</evidence>
<organism evidence="4 5">
    <name type="scientific">Amycolatopsis pithecellobii</name>
    <dbReference type="NCBI Taxonomy" id="664692"/>
    <lineage>
        <taxon>Bacteria</taxon>
        <taxon>Bacillati</taxon>
        <taxon>Actinomycetota</taxon>
        <taxon>Actinomycetes</taxon>
        <taxon>Pseudonocardiales</taxon>
        <taxon>Pseudonocardiaceae</taxon>
        <taxon>Amycolatopsis</taxon>
    </lineage>
</organism>